<dbReference type="AlphaFoldDB" id="A0A4R9LXF3"/>
<dbReference type="SUPFAM" id="SSF110997">
    <property type="entry name" value="Sporulation related repeat"/>
    <property type="match status" value="1"/>
</dbReference>
<comment type="caution">
    <text evidence="4">The sequence shown here is derived from an EMBL/GenBank/DDBJ whole genome shotgun (WGS) entry which is preliminary data.</text>
</comment>
<feature type="compositionally biased region" description="Polar residues" evidence="1">
    <location>
        <begin position="46"/>
        <end position="65"/>
    </location>
</feature>
<gene>
    <name evidence="4" type="ORF">EHS15_15795</name>
</gene>
<accession>A0A4R9LXF3</accession>
<keyword evidence="2" id="KW-0812">Transmembrane</keyword>
<sequence length="257" mass="27995">MKERVFYVINLDKQRIGVLSLFLFALFFSFFFLGVSVGKGRLESAPTPNTASLQQTNTEETSSPANKEESIPAPMSSSDPNTKPSKSKETVALGSGMEVPMADVGNVTNPYYAETSTAKDEEDEKKAQVVDLNKPTVLPKKTATKHTELAFKNQAPVKTKVAKKETVVVPAPGKQLYTLQLGAFGTRDGAESFLAKVTSQSKSKLSSKPFIVYKNGYFVVQMGKSSDKEQLKKQLSKLSAEVKTKAIVVSFIPLARS</sequence>
<dbReference type="Gene3D" id="3.30.70.1070">
    <property type="entry name" value="Sporulation related repeat"/>
    <property type="match status" value="1"/>
</dbReference>
<feature type="region of interest" description="Disordered" evidence="1">
    <location>
        <begin position="43"/>
        <end position="90"/>
    </location>
</feature>
<dbReference type="InterPro" id="IPR036680">
    <property type="entry name" value="SPOR-like_sf"/>
</dbReference>
<reference evidence="4" key="1">
    <citation type="journal article" date="2019" name="PLoS Negl. Trop. Dis.">
        <title>Revisiting the worldwide diversity of Leptospira species in the environment.</title>
        <authorList>
            <person name="Vincent A.T."/>
            <person name="Schiettekatte O."/>
            <person name="Bourhy P."/>
            <person name="Veyrier F.J."/>
            <person name="Picardeau M."/>
        </authorList>
    </citation>
    <scope>NUCLEOTIDE SEQUENCE [LARGE SCALE GENOMIC DNA]</scope>
    <source>
        <strain evidence="4">201300427</strain>
    </source>
</reference>
<evidence type="ECO:0000313" key="4">
    <source>
        <dbReference type="EMBL" id="TGN17995.1"/>
    </source>
</evidence>
<dbReference type="PROSITE" id="PS51724">
    <property type="entry name" value="SPOR"/>
    <property type="match status" value="1"/>
</dbReference>
<name>A0A4R9LXF3_9LEPT</name>
<keyword evidence="5" id="KW-1185">Reference proteome</keyword>
<dbReference type="GO" id="GO:0042834">
    <property type="term" value="F:peptidoglycan binding"/>
    <property type="evidence" value="ECO:0007669"/>
    <property type="project" value="InterPro"/>
</dbReference>
<dbReference type="Proteomes" id="UP000298058">
    <property type="component" value="Unassembled WGS sequence"/>
</dbReference>
<evidence type="ECO:0000256" key="2">
    <source>
        <dbReference type="SAM" id="Phobius"/>
    </source>
</evidence>
<organism evidence="4 5">
    <name type="scientific">Leptospira idonii</name>
    <dbReference type="NCBI Taxonomy" id="1193500"/>
    <lineage>
        <taxon>Bacteria</taxon>
        <taxon>Pseudomonadati</taxon>
        <taxon>Spirochaetota</taxon>
        <taxon>Spirochaetia</taxon>
        <taxon>Leptospirales</taxon>
        <taxon>Leptospiraceae</taxon>
        <taxon>Leptospira</taxon>
    </lineage>
</organism>
<dbReference type="EMBL" id="RQHW01000051">
    <property type="protein sequence ID" value="TGN17995.1"/>
    <property type="molecule type" value="Genomic_DNA"/>
</dbReference>
<evidence type="ECO:0000256" key="1">
    <source>
        <dbReference type="SAM" id="MobiDB-lite"/>
    </source>
</evidence>
<dbReference type="OrthoDB" id="345947at2"/>
<feature type="compositionally biased region" description="Polar residues" evidence="1">
    <location>
        <begin position="75"/>
        <end position="84"/>
    </location>
</feature>
<proteinExistence type="predicted"/>
<dbReference type="RefSeq" id="WP_135761562.1">
    <property type="nucleotide sequence ID" value="NZ_RQHW01000051.1"/>
</dbReference>
<keyword evidence="2" id="KW-1133">Transmembrane helix</keyword>
<keyword evidence="2" id="KW-0472">Membrane</keyword>
<dbReference type="Pfam" id="PF05036">
    <property type="entry name" value="SPOR"/>
    <property type="match status" value="1"/>
</dbReference>
<protein>
    <submittedName>
        <fullName evidence="4">SPOR domain-containing protein</fullName>
    </submittedName>
</protein>
<evidence type="ECO:0000259" key="3">
    <source>
        <dbReference type="PROSITE" id="PS51724"/>
    </source>
</evidence>
<feature type="transmembrane region" description="Helical" evidence="2">
    <location>
        <begin position="16"/>
        <end position="35"/>
    </location>
</feature>
<dbReference type="InterPro" id="IPR007730">
    <property type="entry name" value="SPOR-like_dom"/>
</dbReference>
<feature type="domain" description="SPOR" evidence="3">
    <location>
        <begin position="171"/>
        <end position="251"/>
    </location>
</feature>
<evidence type="ECO:0000313" key="5">
    <source>
        <dbReference type="Proteomes" id="UP000298058"/>
    </source>
</evidence>